<name>A0ABP1WWY1_9VIBR</name>
<sequence>MTTITIPEVFGDNSVKTVSLDYIDCLDGLNAIFDRIKTISSSVGNSDVFNEKERGWLELKEAVTQGEMLSKRLEEIR</sequence>
<gene>
    <name evidence="1" type="ORF">VCR4J5_1840001</name>
</gene>
<keyword evidence="2" id="KW-1185">Reference proteome</keyword>
<dbReference type="EMBL" id="CCJX01000095">
    <property type="protein sequence ID" value="CDT29678.1"/>
    <property type="molecule type" value="Genomic_DNA"/>
</dbReference>
<comment type="caution">
    <text evidence="1">The sequence shown here is derived from an EMBL/GenBank/DDBJ whole genome shotgun (WGS) entry which is preliminary data.</text>
</comment>
<proteinExistence type="predicted"/>
<accession>A0ABP1WWY1</accession>
<organism evidence="1 2">
    <name type="scientific">Vibrio crassostreae</name>
    <dbReference type="NCBI Taxonomy" id="246167"/>
    <lineage>
        <taxon>Bacteria</taxon>
        <taxon>Pseudomonadati</taxon>
        <taxon>Pseudomonadota</taxon>
        <taxon>Gammaproteobacteria</taxon>
        <taxon>Vibrionales</taxon>
        <taxon>Vibrionaceae</taxon>
        <taxon>Vibrio</taxon>
    </lineage>
</organism>
<dbReference type="Proteomes" id="UP000049077">
    <property type="component" value="Unassembled WGS sequence"/>
</dbReference>
<evidence type="ECO:0000313" key="2">
    <source>
        <dbReference type="Proteomes" id="UP000049077"/>
    </source>
</evidence>
<dbReference type="RefSeq" id="WP_048667384.1">
    <property type="nucleotide sequence ID" value="NZ_CAWMAS010000112.1"/>
</dbReference>
<reference evidence="1 2" key="1">
    <citation type="submission" date="2014-06" db="EMBL/GenBank/DDBJ databases">
        <authorList>
            <person name="Le Roux F."/>
        </authorList>
    </citation>
    <scope>NUCLEOTIDE SEQUENCE [LARGE SCALE GENOMIC DNA]</scope>
    <source>
        <strain evidence="1 2">J5-4</strain>
    </source>
</reference>
<evidence type="ECO:0000313" key="1">
    <source>
        <dbReference type="EMBL" id="CDT29678.1"/>
    </source>
</evidence>
<protein>
    <submittedName>
        <fullName evidence="1">Uncharacterized protein</fullName>
    </submittedName>
</protein>